<evidence type="ECO:0000313" key="2">
    <source>
        <dbReference type="Proteomes" id="UP000000600"/>
    </source>
</evidence>
<dbReference type="KEGG" id="ptm:GSPATT00009559001"/>
<dbReference type="SUPFAM" id="SSF56112">
    <property type="entry name" value="Protein kinase-like (PK-like)"/>
    <property type="match status" value="1"/>
</dbReference>
<reference evidence="1 2" key="1">
    <citation type="journal article" date="2006" name="Nature">
        <title>Global trends of whole-genome duplications revealed by the ciliate Paramecium tetraurelia.</title>
        <authorList>
            <consortium name="Genoscope"/>
            <person name="Aury J.-M."/>
            <person name="Jaillon O."/>
            <person name="Duret L."/>
            <person name="Noel B."/>
            <person name="Jubin C."/>
            <person name="Porcel B.M."/>
            <person name="Segurens B."/>
            <person name="Daubin V."/>
            <person name="Anthouard V."/>
            <person name="Aiach N."/>
            <person name="Arnaiz O."/>
            <person name="Billaut A."/>
            <person name="Beisson J."/>
            <person name="Blanc I."/>
            <person name="Bouhouche K."/>
            <person name="Camara F."/>
            <person name="Duharcourt S."/>
            <person name="Guigo R."/>
            <person name="Gogendeau D."/>
            <person name="Katinka M."/>
            <person name="Keller A.-M."/>
            <person name="Kissmehl R."/>
            <person name="Klotz C."/>
            <person name="Koll F."/>
            <person name="Le Moue A."/>
            <person name="Lepere C."/>
            <person name="Malinsky S."/>
            <person name="Nowacki M."/>
            <person name="Nowak J.K."/>
            <person name="Plattner H."/>
            <person name="Poulain J."/>
            <person name="Ruiz F."/>
            <person name="Serrano V."/>
            <person name="Zagulski M."/>
            <person name="Dessen P."/>
            <person name="Betermier M."/>
            <person name="Weissenbach J."/>
            <person name="Scarpelli C."/>
            <person name="Schachter V."/>
            <person name="Sperling L."/>
            <person name="Meyer E."/>
            <person name="Cohen J."/>
            <person name="Wincker P."/>
        </authorList>
    </citation>
    <scope>NUCLEOTIDE SEQUENCE [LARGE SCALE GENOMIC DNA]</scope>
    <source>
        <strain evidence="1 2">Stock d4-2</strain>
    </source>
</reference>
<name>A0CR29_PARTE</name>
<dbReference type="HOGENOM" id="CLU_603356_0_0_1"/>
<proteinExistence type="predicted"/>
<dbReference type="OMA" id="KCPHLRH"/>
<dbReference type="InterPro" id="IPR011009">
    <property type="entry name" value="Kinase-like_dom_sf"/>
</dbReference>
<evidence type="ECO:0000313" key="1">
    <source>
        <dbReference type="EMBL" id="CAK73246.1"/>
    </source>
</evidence>
<gene>
    <name evidence="1" type="ORF">GSPATT00009559001</name>
</gene>
<dbReference type="AlphaFoldDB" id="A0CR29"/>
<dbReference type="Gene3D" id="1.10.510.10">
    <property type="entry name" value="Transferase(Phosphotransferase) domain 1"/>
    <property type="match status" value="1"/>
</dbReference>
<dbReference type="InParanoid" id="A0CR29"/>
<dbReference type="OrthoDB" id="307711at2759"/>
<sequence>MGPSWGSPQKVQENIYRNRQYLQEEKDAQLTPQKCPHLRHVKHFDFIYKTINQDRETVQMITFECYPDFTKLKSLEELSNNNELNPYHFKEIFKQLIEGLYELHTNKLFGRCLSLECITYVKETNQLNYGSFGFFHSADQLQFPPECLYKLMNTYEADFWQVAKMMWQMYKKKKDYYGKQIVELGKDLLAHKQIDQKIDDKNEPKEVVRVVNSLLSFYCGQRMTIEELLDQECLDFEVQKREEMKNFYRTDPFELYFLNLMKITRQRDSQKIFVYYIDLESPICQEYRKEIFQILLTYIALQLSLHYPNNNQQAVDRYPKLLSTLSKYLTMSSKILKDKLVLQEKGFLDNRNKFLTFRDEIVKSHDQAYRFEKFVLKQWQLDFQELKGYDDEQIIKIIHFKLYQFKASAAKPKSVSQKILLNLLCNLKVNDDNFNSGNFKEDLQNLLKQFQLGK</sequence>
<dbReference type="GeneID" id="5026428"/>
<protein>
    <recommendedName>
        <fullName evidence="3">Protein kinase domain-containing protein</fullName>
    </recommendedName>
</protein>
<evidence type="ECO:0008006" key="3">
    <source>
        <dbReference type="Google" id="ProtNLM"/>
    </source>
</evidence>
<dbReference type="Proteomes" id="UP000000600">
    <property type="component" value="Unassembled WGS sequence"/>
</dbReference>
<dbReference type="RefSeq" id="XP_001440643.1">
    <property type="nucleotide sequence ID" value="XM_001440606.1"/>
</dbReference>
<accession>A0CR29</accession>
<dbReference type="EMBL" id="CT868152">
    <property type="protein sequence ID" value="CAK73246.1"/>
    <property type="molecule type" value="Genomic_DNA"/>
</dbReference>
<organism evidence="1 2">
    <name type="scientific">Paramecium tetraurelia</name>
    <dbReference type="NCBI Taxonomy" id="5888"/>
    <lineage>
        <taxon>Eukaryota</taxon>
        <taxon>Sar</taxon>
        <taxon>Alveolata</taxon>
        <taxon>Ciliophora</taxon>
        <taxon>Intramacronucleata</taxon>
        <taxon>Oligohymenophorea</taxon>
        <taxon>Peniculida</taxon>
        <taxon>Parameciidae</taxon>
        <taxon>Paramecium</taxon>
    </lineage>
</organism>
<keyword evidence="2" id="KW-1185">Reference proteome</keyword>